<protein>
    <submittedName>
        <fullName evidence="2">Uncharacterized protein</fullName>
    </submittedName>
</protein>
<feature type="region of interest" description="Disordered" evidence="1">
    <location>
        <begin position="1"/>
        <end position="33"/>
    </location>
</feature>
<accession>A0A8X6IJU2</accession>
<evidence type="ECO:0000256" key="1">
    <source>
        <dbReference type="SAM" id="MobiDB-lite"/>
    </source>
</evidence>
<feature type="compositionally biased region" description="Polar residues" evidence="1">
    <location>
        <begin position="1"/>
        <end position="13"/>
    </location>
</feature>
<proteinExistence type="predicted"/>
<dbReference type="EMBL" id="BMAW01078881">
    <property type="protein sequence ID" value="GFU12932.1"/>
    <property type="molecule type" value="Genomic_DNA"/>
</dbReference>
<evidence type="ECO:0000313" key="4">
    <source>
        <dbReference type="Proteomes" id="UP000887013"/>
    </source>
</evidence>
<reference evidence="2" key="1">
    <citation type="submission" date="2020-08" db="EMBL/GenBank/DDBJ databases">
        <title>Multicomponent nature underlies the extraordinary mechanical properties of spider dragline silk.</title>
        <authorList>
            <person name="Kono N."/>
            <person name="Nakamura H."/>
            <person name="Mori M."/>
            <person name="Yoshida Y."/>
            <person name="Ohtoshi R."/>
            <person name="Malay A.D."/>
            <person name="Moran D.A.P."/>
            <person name="Tomita M."/>
            <person name="Numata K."/>
            <person name="Arakawa K."/>
        </authorList>
    </citation>
    <scope>NUCLEOTIDE SEQUENCE</scope>
</reference>
<evidence type="ECO:0000313" key="2">
    <source>
        <dbReference type="EMBL" id="GFS48146.1"/>
    </source>
</evidence>
<name>A0A8X6IJU2_NEPPI</name>
<dbReference type="EMBL" id="BMAW01045119">
    <property type="protein sequence ID" value="GFS48146.1"/>
    <property type="molecule type" value="Genomic_DNA"/>
</dbReference>
<keyword evidence="4" id="KW-1185">Reference proteome</keyword>
<gene>
    <name evidence="2" type="ORF">NPIL_392031</name>
    <name evidence="3" type="ORF">NPIL_434461</name>
</gene>
<sequence>MFLSSHPTHSHTFSGGHLTPFIPPPPSPHFHQTAKDEVYTDRAGIAHINVSEQTLEMEYVSAYSLLGPMQRLQTDSFIVRCFKNSVGPLIPVNRI</sequence>
<dbReference type="AlphaFoldDB" id="A0A8X6IJU2"/>
<comment type="caution">
    <text evidence="2">The sequence shown here is derived from an EMBL/GenBank/DDBJ whole genome shotgun (WGS) entry which is preliminary data.</text>
</comment>
<dbReference type="Proteomes" id="UP000887013">
    <property type="component" value="Unassembled WGS sequence"/>
</dbReference>
<evidence type="ECO:0000313" key="3">
    <source>
        <dbReference type="EMBL" id="GFU12932.1"/>
    </source>
</evidence>
<organism evidence="2 4">
    <name type="scientific">Nephila pilipes</name>
    <name type="common">Giant wood spider</name>
    <name type="synonym">Nephila maculata</name>
    <dbReference type="NCBI Taxonomy" id="299642"/>
    <lineage>
        <taxon>Eukaryota</taxon>
        <taxon>Metazoa</taxon>
        <taxon>Ecdysozoa</taxon>
        <taxon>Arthropoda</taxon>
        <taxon>Chelicerata</taxon>
        <taxon>Arachnida</taxon>
        <taxon>Araneae</taxon>
        <taxon>Araneomorphae</taxon>
        <taxon>Entelegynae</taxon>
        <taxon>Araneoidea</taxon>
        <taxon>Nephilidae</taxon>
        <taxon>Nephila</taxon>
    </lineage>
</organism>